<protein>
    <recommendedName>
        <fullName evidence="2">DUF1559 domain-containing protein</fullName>
    </recommendedName>
</protein>
<dbReference type="InterPro" id="IPR011453">
    <property type="entry name" value="DUF1559"/>
</dbReference>
<sequence length="408" mass="46099">MNVREFPFRRWIPVLVVGGVLLLVIGILLPAVQRARTQARKTQSVNRLKNIGLGVHNYYNGQETFPSGGIIRDDGVAMHGWLTMIYPYAQIIFGVNMVRPWDDVENDPWVRQAFHDCENPAIPQQLSHDGYGLTHYMGNPHVFHRNSSVTFEDLTAGLSHTWLAGEVTGNFHPWAYPYNWRALGERLNDEPNGFGRPTGDGAYFVLADGRVKFFGNAVGEEVLRNLANAPPRATPEQTAIPTTRVESETCNWKYEEIKLQPASADGVSFAKVWIDGAGIPQTVSVFCRTRDSTIRRGSGSRLLSEQEFRRLHDKYPSTRKLFGLHGIDDASAKMIAQFEDLEFLETERIQLSATGLQALQKLPQLKIMRVRCWHQAAGDELKASLPDCEIRGAWQLPDDVQPFDWLTW</sequence>
<gene>
    <name evidence="3" type="ORF">CA54_06470</name>
</gene>
<evidence type="ECO:0000313" key="3">
    <source>
        <dbReference type="EMBL" id="TWU11835.1"/>
    </source>
</evidence>
<name>A0A5C6BII3_9PLAN</name>
<keyword evidence="1" id="KW-1133">Transmembrane helix</keyword>
<dbReference type="RefSeq" id="WP_146369382.1">
    <property type="nucleotide sequence ID" value="NZ_SJPP01000001.1"/>
</dbReference>
<evidence type="ECO:0000256" key="1">
    <source>
        <dbReference type="SAM" id="Phobius"/>
    </source>
</evidence>
<dbReference type="AlphaFoldDB" id="A0A5C6BII3"/>
<dbReference type="PANTHER" id="PTHR30093:SF2">
    <property type="entry name" value="TYPE II SECRETION SYSTEM PROTEIN H"/>
    <property type="match status" value="1"/>
</dbReference>
<dbReference type="PANTHER" id="PTHR30093">
    <property type="entry name" value="GENERAL SECRETION PATHWAY PROTEIN G"/>
    <property type="match status" value="1"/>
</dbReference>
<dbReference type="Proteomes" id="UP000320735">
    <property type="component" value="Unassembled WGS sequence"/>
</dbReference>
<dbReference type="Pfam" id="PF07596">
    <property type="entry name" value="SBP_bac_10"/>
    <property type="match status" value="1"/>
</dbReference>
<dbReference type="InterPro" id="IPR045584">
    <property type="entry name" value="Pilin-like"/>
</dbReference>
<dbReference type="SUPFAM" id="SSF54523">
    <property type="entry name" value="Pili subunits"/>
    <property type="match status" value="1"/>
</dbReference>
<organism evidence="3 4">
    <name type="scientific">Symmachiella macrocystis</name>
    <dbReference type="NCBI Taxonomy" id="2527985"/>
    <lineage>
        <taxon>Bacteria</taxon>
        <taxon>Pseudomonadati</taxon>
        <taxon>Planctomycetota</taxon>
        <taxon>Planctomycetia</taxon>
        <taxon>Planctomycetales</taxon>
        <taxon>Planctomycetaceae</taxon>
        <taxon>Symmachiella</taxon>
    </lineage>
</organism>
<keyword evidence="1" id="KW-0812">Transmembrane</keyword>
<keyword evidence="4" id="KW-1185">Reference proteome</keyword>
<comment type="caution">
    <text evidence="3">The sequence shown here is derived from an EMBL/GenBank/DDBJ whole genome shotgun (WGS) entry which is preliminary data.</text>
</comment>
<dbReference type="EMBL" id="SJPP01000001">
    <property type="protein sequence ID" value="TWU11835.1"/>
    <property type="molecule type" value="Genomic_DNA"/>
</dbReference>
<feature type="transmembrane region" description="Helical" evidence="1">
    <location>
        <begin position="12"/>
        <end position="32"/>
    </location>
</feature>
<evidence type="ECO:0000313" key="4">
    <source>
        <dbReference type="Proteomes" id="UP000320735"/>
    </source>
</evidence>
<evidence type="ECO:0000259" key="2">
    <source>
        <dbReference type="Pfam" id="PF07596"/>
    </source>
</evidence>
<dbReference type="OrthoDB" id="258182at2"/>
<feature type="domain" description="DUF1559" evidence="2">
    <location>
        <begin position="33"/>
        <end position="88"/>
    </location>
</feature>
<accession>A0A5C6BII3</accession>
<keyword evidence="1" id="KW-0472">Membrane</keyword>
<reference evidence="3 4" key="1">
    <citation type="submission" date="2019-02" db="EMBL/GenBank/DDBJ databases">
        <title>Deep-cultivation of Planctomycetes and their phenomic and genomic characterization uncovers novel biology.</title>
        <authorList>
            <person name="Wiegand S."/>
            <person name="Jogler M."/>
            <person name="Boedeker C."/>
            <person name="Pinto D."/>
            <person name="Vollmers J."/>
            <person name="Rivas-Marin E."/>
            <person name="Kohn T."/>
            <person name="Peeters S.H."/>
            <person name="Heuer A."/>
            <person name="Rast P."/>
            <person name="Oberbeckmann S."/>
            <person name="Bunk B."/>
            <person name="Jeske O."/>
            <person name="Meyerdierks A."/>
            <person name="Storesund J.E."/>
            <person name="Kallscheuer N."/>
            <person name="Luecker S."/>
            <person name="Lage O.M."/>
            <person name="Pohl T."/>
            <person name="Merkel B.J."/>
            <person name="Hornburger P."/>
            <person name="Mueller R.-W."/>
            <person name="Bruemmer F."/>
            <person name="Labrenz M."/>
            <person name="Spormann A.M."/>
            <person name="Op Den Camp H."/>
            <person name="Overmann J."/>
            <person name="Amann R."/>
            <person name="Jetten M.S.M."/>
            <person name="Mascher T."/>
            <person name="Medema M.H."/>
            <person name="Devos D.P."/>
            <person name="Kaster A.-K."/>
            <person name="Ovreas L."/>
            <person name="Rohde M."/>
            <person name="Galperin M.Y."/>
            <person name="Jogler C."/>
        </authorList>
    </citation>
    <scope>NUCLEOTIDE SEQUENCE [LARGE SCALE GENOMIC DNA]</scope>
    <source>
        <strain evidence="3 4">CA54</strain>
    </source>
</reference>
<proteinExistence type="predicted"/>